<evidence type="ECO:0000313" key="1">
    <source>
        <dbReference type="EMBL" id="ESQ31049.1"/>
    </source>
</evidence>
<dbReference type="AlphaFoldDB" id="V4KIQ0"/>
<reference evidence="1 2" key="1">
    <citation type="journal article" date="2013" name="Front. Plant Sci.">
        <title>The Reference Genome of the Halophytic Plant Eutrema salsugineum.</title>
        <authorList>
            <person name="Yang R."/>
            <person name="Jarvis D.E."/>
            <person name="Chen H."/>
            <person name="Beilstein M.A."/>
            <person name="Grimwood J."/>
            <person name="Jenkins J."/>
            <person name="Shu S."/>
            <person name="Prochnik S."/>
            <person name="Xin M."/>
            <person name="Ma C."/>
            <person name="Schmutz J."/>
            <person name="Wing R.A."/>
            <person name="Mitchell-Olds T."/>
            <person name="Schumaker K.S."/>
            <person name="Wang X."/>
        </authorList>
    </citation>
    <scope>NUCLEOTIDE SEQUENCE [LARGE SCALE GENOMIC DNA]</scope>
</reference>
<sequence>MNNPSPLLAYKIDHRLEQQPDAKGLTVKVETEIIRARHECDPKKSSFSFSSHEFIKEDYNSLNKEKLYYFLIEAGIEEDNDAQLCW</sequence>
<dbReference type="KEGG" id="eus:EUTSA_v10012184mg"/>
<name>V4KIQ0_EUTSA</name>
<dbReference type="OrthoDB" id="1075694at2759"/>
<keyword evidence="2" id="KW-1185">Reference proteome</keyword>
<proteinExistence type="predicted"/>
<feature type="non-terminal residue" evidence="1">
    <location>
        <position position="86"/>
    </location>
</feature>
<organism evidence="1 2">
    <name type="scientific">Eutrema salsugineum</name>
    <name type="common">Saltwater cress</name>
    <name type="synonym">Sisymbrium salsugineum</name>
    <dbReference type="NCBI Taxonomy" id="72664"/>
    <lineage>
        <taxon>Eukaryota</taxon>
        <taxon>Viridiplantae</taxon>
        <taxon>Streptophyta</taxon>
        <taxon>Embryophyta</taxon>
        <taxon>Tracheophyta</taxon>
        <taxon>Spermatophyta</taxon>
        <taxon>Magnoliopsida</taxon>
        <taxon>eudicotyledons</taxon>
        <taxon>Gunneridae</taxon>
        <taxon>Pentapetalae</taxon>
        <taxon>rosids</taxon>
        <taxon>malvids</taxon>
        <taxon>Brassicales</taxon>
        <taxon>Brassicaceae</taxon>
        <taxon>Eutremeae</taxon>
        <taxon>Eutrema</taxon>
    </lineage>
</organism>
<evidence type="ECO:0000313" key="2">
    <source>
        <dbReference type="Proteomes" id="UP000030689"/>
    </source>
</evidence>
<dbReference type="EMBL" id="KI517809">
    <property type="protein sequence ID" value="ESQ31049.1"/>
    <property type="molecule type" value="Genomic_DNA"/>
</dbReference>
<dbReference type="Proteomes" id="UP000030689">
    <property type="component" value="Unassembled WGS sequence"/>
</dbReference>
<dbReference type="Gramene" id="ESQ31049">
    <property type="protein sequence ID" value="ESQ31049"/>
    <property type="gene ID" value="EUTSA_v10012184mg"/>
</dbReference>
<accession>V4KIQ0</accession>
<protein>
    <submittedName>
        <fullName evidence="1">Uncharacterized protein</fullName>
    </submittedName>
</protein>
<gene>
    <name evidence="1" type="ORF">EUTSA_v10012184mg</name>
</gene>